<evidence type="ECO:0000313" key="1">
    <source>
        <dbReference type="EMBL" id="GDY59641.1"/>
    </source>
</evidence>
<dbReference type="AlphaFoldDB" id="A0A4D4LDI7"/>
<proteinExistence type="predicted"/>
<comment type="caution">
    <text evidence="1">The sequence shown here is derived from an EMBL/GenBank/DDBJ whole genome shotgun (WGS) entry which is preliminary data.</text>
</comment>
<name>A0A4D4LDI7_STRVO</name>
<organism evidence="1 2">
    <name type="scientific">Streptomyces violaceusniger</name>
    <dbReference type="NCBI Taxonomy" id="68280"/>
    <lineage>
        <taxon>Bacteria</taxon>
        <taxon>Bacillati</taxon>
        <taxon>Actinomycetota</taxon>
        <taxon>Actinomycetes</taxon>
        <taxon>Kitasatosporales</taxon>
        <taxon>Streptomycetaceae</taxon>
        <taxon>Streptomyces</taxon>
        <taxon>Streptomyces violaceusniger group</taxon>
    </lineage>
</organism>
<gene>
    <name evidence="1" type="ORF">SVIO_102640</name>
</gene>
<dbReference type="RefSeq" id="WP_137981792.1">
    <property type="nucleotide sequence ID" value="NZ_BAAASO010000111.1"/>
</dbReference>
<evidence type="ECO:0000313" key="2">
    <source>
        <dbReference type="Proteomes" id="UP000301309"/>
    </source>
</evidence>
<dbReference type="Proteomes" id="UP000301309">
    <property type="component" value="Unassembled WGS sequence"/>
</dbReference>
<reference evidence="1 2" key="1">
    <citation type="journal article" date="2020" name="Int. J. Syst. Evol. Microbiol.">
        <title>Reclassification of Streptomyces castelarensis and Streptomyces sporoclivatus as later heterotypic synonyms of Streptomyces antimycoticus.</title>
        <authorList>
            <person name="Komaki H."/>
            <person name="Tamura T."/>
        </authorList>
    </citation>
    <scope>NUCLEOTIDE SEQUENCE [LARGE SCALE GENOMIC DNA]</scope>
    <source>
        <strain evidence="1 2">NBRC 13459</strain>
    </source>
</reference>
<protein>
    <submittedName>
        <fullName evidence="1">Uncharacterized protein</fullName>
    </submittedName>
</protein>
<sequence length="117" mass="13190">MVDSQELLRFLICGQLARDDIAREYGPPSQLSEEERKWRHDDLLSAFSSYLEHRVMGVGRTWQEALRDAAAAERLGFDLPADAGEVALAETREVLRHGAMTDWVETEDGVALLDGCW</sequence>
<accession>A0A4D4LDI7</accession>
<dbReference type="EMBL" id="BJHW01000002">
    <property type="protein sequence ID" value="GDY59641.1"/>
    <property type="molecule type" value="Genomic_DNA"/>
</dbReference>
<keyword evidence="2" id="KW-1185">Reference proteome</keyword>